<dbReference type="InterPro" id="IPR007061">
    <property type="entry name" value="MST-like"/>
</dbReference>
<dbReference type="EMBL" id="JAAGVB010000051">
    <property type="protein sequence ID" value="NEW35727.1"/>
    <property type="molecule type" value="Genomic_DNA"/>
</dbReference>
<evidence type="ECO:0000313" key="2">
    <source>
        <dbReference type="Proteomes" id="UP000471166"/>
    </source>
</evidence>
<dbReference type="Gene3D" id="1.20.120.450">
    <property type="entry name" value="dinb family like domain"/>
    <property type="match status" value="1"/>
</dbReference>
<dbReference type="AlphaFoldDB" id="A0A6P1CV48"/>
<proteinExistence type="predicted"/>
<protein>
    <submittedName>
        <fullName evidence="1">DUF664 domain-containing protein</fullName>
    </submittedName>
</protein>
<dbReference type="Proteomes" id="UP000471166">
    <property type="component" value="Unassembled WGS sequence"/>
</dbReference>
<sequence length="58" mass="6793">GTHQDAIKKGFADHRCPHPVTGTEYTLRWIYLHMIEEYSRHNGHADFLRERIDGQTGE</sequence>
<feature type="non-terminal residue" evidence="1">
    <location>
        <position position="1"/>
    </location>
</feature>
<dbReference type="InterPro" id="IPR034660">
    <property type="entry name" value="DinB/YfiT-like"/>
</dbReference>
<reference evidence="1 2" key="1">
    <citation type="submission" date="2020-01" db="EMBL/GenBank/DDBJ databases">
        <title>Genetics and antimicrobial susceptibilities of Nocardia species isolated from the soil; a comparison with species isolated from humans.</title>
        <authorList>
            <person name="Carrasco G."/>
            <person name="Monzon S."/>
            <person name="Sansegundo M."/>
            <person name="Garcia E."/>
            <person name="Garrido N."/>
            <person name="Medina M.J."/>
            <person name="Villalon P."/>
            <person name="Ramirez-Arocha A.C."/>
            <person name="Jimenez P."/>
            <person name="Cuesta I."/>
            <person name="Valdezate S."/>
        </authorList>
    </citation>
    <scope>NUCLEOTIDE SEQUENCE [LARGE SCALE GENOMIC DNA]</scope>
    <source>
        <strain evidence="1 2">CNM20110626</strain>
    </source>
</reference>
<dbReference type="SUPFAM" id="SSF109854">
    <property type="entry name" value="DinB/YfiT-like putative metalloenzymes"/>
    <property type="match status" value="1"/>
</dbReference>
<accession>A0A6P1CV48</accession>
<gene>
    <name evidence="1" type="ORF">GV791_24625</name>
</gene>
<dbReference type="Pfam" id="PF04978">
    <property type="entry name" value="MST"/>
    <property type="match status" value="1"/>
</dbReference>
<organism evidence="1 2">
    <name type="scientific">Nocardia cyriacigeorgica</name>
    <dbReference type="NCBI Taxonomy" id="135487"/>
    <lineage>
        <taxon>Bacteria</taxon>
        <taxon>Bacillati</taxon>
        <taxon>Actinomycetota</taxon>
        <taxon>Actinomycetes</taxon>
        <taxon>Mycobacteriales</taxon>
        <taxon>Nocardiaceae</taxon>
        <taxon>Nocardia</taxon>
    </lineage>
</organism>
<evidence type="ECO:0000313" key="1">
    <source>
        <dbReference type="EMBL" id="NEW35727.1"/>
    </source>
</evidence>
<name>A0A6P1CV48_9NOCA</name>
<dbReference type="RefSeq" id="WP_163847010.1">
    <property type="nucleotide sequence ID" value="NZ_JAAGVB010000051.1"/>
</dbReference>
<comment type="caution">
    <text evidence="1">The sequence shown here is derived from an EMBL/GenBank/DDBJ whole genome shotgun (WGS) entry which is preliminary data.</text>
</comment>